<feature type="compositionally biased region" description="Basic residues" evidence="1">
    <location>
        <begin position="130"/>
        <end position="141"/>
    </location>
</feature>
<feature type="region of interest" description="Disordered" evidence="1">
    <location>
        <begin position="1"/>
        <end position="54"/>
    </location>
</feature>
<feature type="compositionally biased region" description="Polar residues" evidence="1">
    <location>
        <begin position="149"/>
        <end position="158"/>
    </location>
</feature>
<evidence type="ECO:0000313" key="3">
    <source>
        <dbReference type="EMBL" id="KAG8589098.1"/>
    </source>
</evidence>
<feature type="region of interest" description="Disordered" evidence="1">
    <location>
        <begin position="171"/>
        <end position="197"/>
    </location>
</feature>
<feature type="compositionally biased region" description="Polar residues" evidence="1">
    <location>
        <begin position="247"/>
        <end position="262"/>
    </location>
</feature>
<dbReference type="EMBL" id="WNYA01000002">
    <property type="protein sequence ID" value="KAG8589098.1"/>
    <property type="molecule type" value="Genomic_DNA"/>
</dbReference>
<keyword evidence="4" id="KW-1185">Reference proteome</keyword>
<gene>
    <name evidence="3" type="ORF">GDO81_006254</name>
</gene>
<feature type="domain" description="Periphilin-1 C-terminal" evidence="2">
    <location>
        <begin position="344"/>
        <end position="417"/>
    </location>
</feature>
<evidence type="ECO:0000256" key="1">
    <source>
        <dbReference type="SAM" id="MobiDB-lite"/>
    </source>
</evidence>
<comment type="caution">
    <text evidence="3">The sequence shown here is derived from an EMBL/GenBank/DDBJ whole genome shotgun (WGS) entry which is preliminary data.</text>
</comment>
<evidence type="ECO:0000313" key="4">
    <source>
        <dbReference type="Proteomes" id="UP000824782"/>
    </source>
</evidence>
<feature type="region of interest" description="Disordered" evidence="1">
    <location>
        <begin position="96"/>
        <end position="158"/>
    </location>
</feature>
<dbReference type="AlphaFoldDB" id="A0AAV7CVW3"/>
<proteinExistence type="predicted"/>
<organism evidence="3 4">
    <name type="scientific">Engystomops pustulosus</name>
    <name type="common">Tungara frog</name>
    <name type="synonym">Physalaemus pustulosus</name>
    <dbReference type="NCBI Taxonomy" id="76066"/>
    <lineage>
        <taxon>Eukaryota</taxon>
        <taxon>Metazoa</taxon>
        <taxon>Chordata</taxon>
        <taxon>Craniata</taxon>
        <taxon>Vertebrata</taxon>
        <taxon>Euteleostomi</taxon>
        <taxon>Amphibia</taxon>
        <taxon>Batrachia</taxon>
        <taxon>Anura</taxon>
        <taxon>Neobatrachia</taxon>
        <taxon>Hyloidea</taxon>
        <taxon>Leptodactylidae</taxon>
        <taxon>Leiuperinae</taxon>
        <taxon>Engystomops</taxon>
    </lineage>
</organism>
<dbReference type="CDD" id="cd22896">
    <property type="entry name" value="periphilin-like"/>
    <property type="match status" value="1"/>
</dbReference>
<dbReference type="Proteomes" id="UP000824782">
    <property type="component" value="Unassembled WGS sequence"/>
</dbReference>
<evidence type="ECO:0000259" key="2">
    <source>
        <dbReference type="Pfam" id="PF25234"/>
    </source>
</evidence>
<protein>
    <recommendedName>
        <fullName evidence="2">Periphilin-1 C-terminal domain-containing protein</fullName>
    </recommendedName>
</protein>
<dbReference type="InterPro" id="IPR057603">
    <property type="entry name" value="Periphilin-1_C"/>
</dbReference>
<dbReference type="Pfam" id="PF25234">
    <property type="entry name" value="Periphilin_C"/>
    <property type="match status" value="1"/>
</dbReference>
<reference evidence="3" key="1">
    <citation type="thesis" date="2020" institute="ProQuest LLC" country="789 East Eisenhower Parkway, Ann Arbor, MI, USA">
        <title>Comparative Genomics and Chromosome Evolution.</title>
        <authorList>
            <person name="Mudd A.B."/>
        </authorList>
    </citation>
    <scope>NUCLEOTIDE SEQUENCE</scope>
    <source>
        <strain evidence="3">237g6f4</strain>
        <tissue evidence="3">Blood</tissue>
    </source>
</reference>
<name>A0AAV7CVW3_ENGPU</name>
<sequence length="419" mass="48045">MYHRGGDRGWHRGHPPRDIPPSRNHRPRPYRGGYHDRREHDGYGPYHENSCNDRNFNDNQFVEYQEHSYPEYYEENQMYNEYREHREPAFNRGCRHDGGYHKESYYRGGYQREHGESSRYRGNNSETPHRKYSHKPVKAHKKENEVRMKTSTPQPAQKVNHNPVRTIVTPGVSEDESEMQSKSKSSELQVKSEFAKPSQDITELEGFKKEDVIVEITTPPNEHKDEAISACDLKMEITESSKEDALSSEQATKTEELYTSVNPGKRAHSEEKDVGIGAQQRDEELFVGKRMHSNQDKDEHRLEQTLQIPLLGCWGDTASESNISASTSEQEHLGSAVNCKLPETARELRTAFILARKEQLEGAFAQDCKTFAFVASTLLKKDPSIEAAVTSALHSSLQEMAGLCVQELHNFIDRYDSGM</sequence>
<accession>A0AAV7CVW3</accession>
<feature type="compositionally biased region" description="Basic and acidic residues" evidence="1">
    <location>
        <begin position="1"/>
        <end position="10"/>
    </location>
</feature>
<dbReference type="EMBL" id="WNYA01000002">
    <property type="protein sequence ID" value="KAG8589099.1"/>
    <property type="molecule type" value="Genomic_DNA"/>
</dbReference>
<feature type="compositionally biased region" description="Basic and acidic residues" evidence="1">
    <location>
        <begin position="96"/>
        <end position="119"/>
    </location>
</feature>
<dbReference type="EMBL" id="WNYA01000002">
    <property type="protein sequence ID" value="KAG8589097.1"/>
    <property type="molecule type" value="Genomic_DNA"/>
</dbReference>
<feature type="compositionally biased region" description="Basic and acidic residues" evidence="1">
    <location>
        <begin position="33"/>
        <end position="42"/>
    </location>
</feature>
<feature type="region of interest" description="Disordered" evidence="1">
    <location>
        <begin position="241"/>
        <end position="275"/>
    </location>
</feature>